<dbReference type="SUPFAM" id="SSF52343">
    <property type="entry name" value="Ferredoxin reductase-like, C-terminal NADP-linked domain"/>
    <property type="match status" value="1"/>
</dbReference>
<evidence type="ECO:0000259" key="3">
    <source>
        <dbReference type="PROSITE" id="PS51384"/>
    </source>
</evidence>
<dbReference type="PROSITE" id="PS51384">
    <property type="entry name" value="FAD_FR"/>
    <property type="match status" value="1"/>
</dbReference>
<evidence type="ECO:0000313" key="4">
    <source>
        <dbReference type="EMBL" id="KAK3325577.1"/>
    </source>
</evidence>
<proteinExistence type="predicted"/>
<dbReference type="Gene3D" id="3.40.50.80">
    <property type="entry name" value="Nucleotide-binding domain of ferredoxin-NADP reductase (FNR) module"/>
    <property type="match status" value="1"/>
</dbReference>
<dbReference type="GO" id="GO:0005739">
    <property type="term" value="C:mitochondrion"/>
    <property type="evidence" value="ECO:0007669"/>
    <property type="project" value="TreeGrafter"/>
</dbReference>
<evidence type="ECO:0000256" key="1">
    <source>
        <dbReference type="ARBA" id="ARBA00023002"/>
    </source>
</evidence>
<organism evidence="4 5">
    <name type="scientific">Apodospora peruviana</name>
    <dbReference type="NCBI Taxonomy" id="516989"/>
    <lineage>
        <taxon>Eukaryota</taxon>
        <taxon>Fungi</taxon>
        <taxon>Dikarya</taxon>
        <taxon>Ascomycota</taxon>
        <taxon>Pezizomycotina</taxon>
        <taxon>Sordariomycetes</taxon>
        <taxon>Sordariomycetidae</taxon>
        <taxon>Sordariales</taxon>
        <taxon>Lasiosphaeriaceae</taxon>
        <taxon>Apodospora</taxon>
    </lineage>
</organism>
<dbReference type="CDD" id="cd00322">
    <property type="entry name" value="FNR_like"/>
    <property type="match status" value="1"/>
</dbReference>
<dbReference type="SUPFAM" id="SSF63380">
    <property type="entry name" value="Riboflavin synthase domain-like"/>
    <property type="match status" value="1"/>
</dbReference>
<dbReference type="InterPro" id="IPR017938">
    <property type="entry name" value="Riboflavin_synthase-like_b-brl"/>
</dbReference>
<sequence>MSKESHLERTAKEPRDVSLHRVIIREIDEINDSIRVFRLETPDDGMIKFLPGQWLDVYVPTVAQAGGFTITSPPSAASPPSDSKKYAYLELAIQKSPSNPPAAWLWQQPPSSILQSVLHVRVGGAFVYPPFPLKPEPIRKVIFLAGGVGINPLTSMLSSIADLNNKNNTPEVHFFYSVKNPPSDVEGPFDSKRIHFLDRIAGLFSPFPCPDGCAAPASVKGKFKLFLTSGTGTGPTPTTPPDEKKETIPCCNGRVQTPFLRRRITKQDVASALGLGLGDGDGDDQEGTYVYVCGVPSMTDQFVRELTSPVETGGLGMEADRVLFEKWW</sequence>
<gene>
    <name evidence="4" type="ORF">B0H66DRAFT_548694</name>
</gene>
<evidence type="ECO:0000313" key="5">
    <source>
        <dbReference type="Proteomes" id="UP001283341"/>
    </source>
</evidence>
<dbReference type="PANTHER" id="PTHR46505">
    <property type="entry name" value="OXIDOREDUCTASE NAD-BINDING DOMAIN-CONTAINING PROTEIN 1"/>
    <property type="match status" value="1"/>
</dbReference>
<keyword evidence="5" id="KW-1185">Reference proteome</keyword>
<protein>
    <recommendedName>
        <fullName evidence="3">FAD-binding FR-type domain-containing protein</fullName>
    </recommendedName>
</protein>
<accession>A0AAE0MAP8</accession>
<reference evidence="4" key="2">
    <citation type="submission" date="2023-06" db="EMBL/GenBank/DDBJ databases">
        <authorList>
            <consortium name="Lawrence Berkeley National Laboratory"/>
            <person name="Haridas S."/>
            <person name="Hensen N."/>
            <person name="Bonometti L."/>
            <person name="Westerberg I."/>
            <person name="Brannstrom I.O."/>
            <person name="Guillou S."/>
            <person name="Cros-Aarteil S."/>
            <person name="Calhoun S."/>
            <person name="Kuo A."/>
            <person name="Mondo S."/>
            <person name="Pangilinan J."/>
            <person name="Riley R."/>
            <person name="Labutti K."/>
            <person name="Andreopoulos B."/>
            <person name="Lipzen A."/>
            <person name="Chen C."/>
            <person name="Yanf M."/>
            <person name="Daum C."/>
            <person name="Ng V."/>
            <person name="Clum A."/>
            <person name="Steindorff A."/>
            <person name="Ohm R."/>
            <person name="Martin F."/>
            <person name="Silar P."/>
            <person name="Natvig D."/>
            <person name="Lalanne C."/>
            <person name="Gautier V."/>
            <person name="Ament-Velasquez S.L."/>
            <person name="Kruys A."/>
            <person name="Hutchinson M.I."/>
            <person name="Powell A.J."/>
            <person name="Barry K."/>
            <person name="Miller A.N."/>
            <person name="Grigoriev I.V."/>
            <person name="Debuchy R."/>
            <person name="Gladieux P."/>
            <person name="Thoren M.H."/>
            <person name="Johannesson H."/>
        </authorList>
    </citation>
    <scope>NUCLEOTIDE SEQUENCE</scope>
    <source>
        <strain evidence="4">CBS 118394</strain>
    </source>
</reference>
<dbReference type="GO" id="GO:0016491">
    <property type="term" value="F:oxidoreductase activity"/>
    <property type="evidence" value="ECO:0007669"/>
    <property type="project" value="UniProtKB-KW"/>
</dbReference>
<reference evidence="4" key="1">
    <citation type="journal article" date="2023" name="Mol. Phylogenet. Evol.">
        <title>Genome-scale phylogeny and comparative genomics of the fungal order Sordariales.</title>
        <authorList>
            <person name="Hensen N."/>
            <person name="Bonometti L."/>
            <person name="Westerberg I."/>
            <person name="Brannstrom I.O."/>
            <person name="Guillou S."/>
            <person name="Cros-Aarteil S."/>
            <person name="Calhoun S."/>
            <person name="Haridas S."/>
            <person name="Kuo A."/>
            <person name="Mondo S."/>
            <person name="Pangilinan J."/>
            <person name="Riley R."/>
            <person name="LaButti K."/>
            <person name="Andreopoulos B."/>
            <person name="Lipzen A."/>
            <person name="Chen C."/>
            <person name="Yan M."/>
            <person name="Daum C."/>
            <person name="Ng V."/>
            <person name="Clum A."/>
            <person name="Steindorff A."/>
            <person name="Ohm R.A."/>
            <person name="Martin F."/>
            <person name="Silar P."/>
            <person name="Natvig D.O."/>
            <person name="Lalanne C."/>
            <person name="Gautier V."/>
            <person name="Ament-Velasquez S.L."/>
            <person name="Kruys A."/>
            <person name="Hutchinson M.I."/>
            <person name="Powell A.J."/>
            <person name="Barry K."/>
            <person name="Miller A.N."/>
            <person name="Grigoriev I.V."/>
            <person name="Debuchy R."/>
            <person name="Gladieux P."/>
            <person name="Hiltunen Thoren M."/>
            <person name="Johannesson H."/>
        </authorList>
    </citation>
    <scope>NUCLEOTIDE SEQUENCE</scope>
    <source>
        <strain evidence="4">CBS 118394</strain>
    </source>
</reference>
<dbReference type="InterPro" id="IPR039261">
    <property type="entry name" value="FNR_nucleotide-bd"/>
</dbReference>
<dbReference type="AlphaFoldDB" id="A0AAE0MAP8"/>
<comment type="caution">
    <text evidence="4">The sequence shown here is derived from an EMBL/GenBank/DDBJ whole genome shotgun (WGS) entry which is preliminary data.</text>
</comment>
<evidence type="ECO:0000256" key="2">
    <source>
        <dbReference type="ARBA" id="ARBA00023027"/>
    </source>
</evidence>
<dbReference type="Gene3D" id="2.40.30.10">
    <property type="entry name" value="Translation factors"/>
    <property type="match status" value="1"/>
</dbReference>
<dbReference type="EMBL" id="JAUEDM010000002">
    <property type="protein sequence ID" value="KAK3325577.1"/>
    <property type="molecule type" value="Genomic_DNA"/>
</dbReference>
<keyword evidence="2" id="KW-0520">NAD</keyword>
<dbReference type="InterPro" id="IPR052128">
    <property type="entry name" value="Oxidoreductase_NAD-binding"/>
</dbReference>
<dbReference type="Proteomes" id="UP001283341">
    <property type="component" value="Unassembled WGS sequence"/>
</dbReference>
<name>A0AAE0MAP8_9PEZI</name>
<keyword evidence="1" id="KW-0560">Oxidoreductase</keyword>
<dbReference type="PANTHER" id="PTHR46505:SF1">
    <property type="entry name" value="OXIDOREDUCTASE NAD-BINDING DOMAIN-CONTAINING PROTEIN 1"/>
    <property type="match status" value="1"/>
</dbReference>
<dbReference type="InterPro" id="IPR017927">
    <property type="entry name" value="FAD-bd_FR_type"/>
</dbReference>
<feature type="domain" description="FAD-binding FR-type" evidence="3">
    <location>
        <begin position="17"/>
        <end position="129"/>
    </location>
</feature>